<gene>
    <name evidence="1" type="ORF">F2Q68_00031097</name>
</gene>
<dbReference type="EMBL" id="QGKW02002005">
    <property type="protein sequence ID" value="KAF2540640.1"/>
    <property type="molecule type" value="Genomic_DNA"/>
</dbReference>
<evidence type="ECO:0000313" key="2">
    <source>
        <dbReference type="Proteomes" id="UP000712281"/>
    </source>
</evidence>
<dbReference type="Proteomes" id="UP000712281">
    <property type="component" value="Unassembled WGS sequence"/>
</dbReference>
<dbReference type="AlphaFoldDB" id="A0A8S9G3Z1"/>
<accession>A0A8S9G3Z1</accession>
<reference evidence="1" key="1">
    <citation type="submission" date="2019-12" db="EMBL/GenBank/DDBJ databases">
        <title>Genome sequencing and annotation of Brassica cretica.</title>
        <authorList>
            <person name="Studholme D.J."/>
            <person name="Sarris P.F."/>
        </authorList>
    </citation>
    <scope>NUCLEOTIDE SEQUENCE</scope>
    <source>
        <strain evidence="1">PFS-001/15</strain>
        <tissue evidence="1">Leaf</tissue>
    </source>
</reference>
<evidence type="ECO:0000313" key="1">
    <source>
        <dbReference type="EMBL" id="KAF2540640.1"/>
    </source>
</evidence>
<protein>
    <submittedName>
        <fullName evidence="1">Uncharacterized protein</fullName>
    </submittedName>
</protein>
<sequence length="85" mass="9338">MNLLVEFLSLLRSESAGHGLELTCWRSLVVAVLTSRDKLSSSRTKSALIFIFTYGNNIKHTTRSESAGHGLELTCWRSLVVAGEA</sequence>
<name>A0A8S9G3Z1_BRACR</name>
<comment type="caution">
    <text evidence="1">The sequence shown here is derived from an EMBL/GenBank/DDBJ whole genome shotgun (WGS) entry which is preliminary data.</text>
</comment>
<proteinExistence type="predicted"/>
<organism evidence="1 2">
    <name type="scientific">Brassica cretica</name>
    <name type="common">Mustard</name>
    <dbReference type="NCBI Taxonomy" id="69181"/>
    <lineage>
        <taxon>Eukaryota</taxon>
        <taxon>Viridiplantae</taxon>
        <taxon>Streptophyta</taxon>
        <taxon>Embryophyta</taxon>
        <taxon>Tracheophyta</taxon>
        <taxon>Spermatophyta</taxon>
        <taxon>Magnoliopsida</taxon>
        <taxon>eudicotyledons</taxon>
        <taxon>Gunneridae</taxon>
        <taxon>Pentapetalae</taxon>
        <taxon>rosids</taxon>
        <taxon>malvids</taxon>
        <taxon>Brassicales</taxon>
        <taxon>Brassicaceae</taxon>
        <taxon>Brassiceae</taxon>
        <taxon>Brassica</taxon>
    </lineage>
</organism>